<evidence type="ECO:0000256" key="1">
    <source>
        <dbReference type="SAM" id="SignalP"/>
    </source>
</evidence>
<dbReference type="Proteomes" id="UP000176221">
    <property type="component" value="Unassembled WGS sequence"/>
</dbReference>
<gene>
    <name evidence="2" type="ORF">A2928_01605</name>
</gene>
<evidence type="ECO:0000313" key="3">
    <source>
        <dbReference type="Proteomes" id="UP000176221"/>
    </source>
</evidence>
<feature type="signal peptide" evidence="1">
    <location>
        <begin position="1"/>
        <end position="21"/>
    </location>
</feature>
<proteinExistence type="predicted"/>
<accession>A0A1G2NB31</accession>
<keyword evidence="1" id="KW-0732">Signal</keyword>
<dbReference type="EMBL" id="MHRX01000043">
    <property type="protein sequence ID" value="OHA32512.1"/>
    <property type="molecule type" value="Genomic_DNA"/>
</dbReference>
<dbReference type="STRING" id="1802319.A2928_01605"/>
<comment type="caution">
    <text evidence="2">The sequence shown here is derived from an EMBL/GenBank/DDBJ whole genome shotgun (WGS) entry which is preliminary data.</text>
</comment>
<dbReference type="AlphaFoldDB" id="A0A1G2NB31"/>
<dbReference type="InterPro" id="IPR036365">
    <property type="entry name" value="PGBD-like_sf"/>
</dbReference>
<protein>
    <recommendedName>
        <fullName evidence="4">Peptidoglycan binding-like domain-containing protein</fullName>
    </recommendedName>
</protein>
<reference evidence="2 3" key="1">
    <citation type="journal article" date="2016" name="Nat. Commun.">
        <title>Thousands of microbial genomes shed light on interconnected biogeochemical processes in an aquifer system.</title>
        <authorList>
            <person name="Anantharaman K."/>
            <person name="Brown C.T."/>
            <person name="Hug L.A."/>
            <person name="Sharon I."/>
            <person name="Castelle C.J."/>
            <person name="Probst A.J."/>
            <person name="Thomas B.C."/>
            <person name="Singh A."/>
            <person name="Wilkins M.J."/>
            <person name="Karaoz U."/>
            <person name="Brodie E.L."/>
            <person name="Williams K.H."/>
            <person name="Hubbard S.S."/>
            <person name="Banfield J.F."/>
        </authorList>
    </citation>
    <scope>NUCLEOTIDE SEQUENCE [LARGE SCALE GENOMIC DNA]</scope>
</reference>
<dbReference type="SUPFAM" id="SSF47090">
    <property type="entry name" value="PGBD-like"/>
    <property type="match status" value="1"/>
</dbReference>
<evidence type="ECO:0008006" key="4">
    <source>
        <dbReference type="Google" id="ProtNLM"/>
    </source>
</evidence>
<dbReference type="Gene3D" id="1.10.101.10">
    <property type="entry name" value="PGBD-like superfamily/PGBD"/>
    <property type="match status" value="1"/>
</dbReference>
<organism evidence="2 3">
    <name type="scientific">Candidatus Taylorbacteria bacterium RIFCSPLOWO2_01_FULL_45_15b</name>
    <dbReference type="NCBI Taxonomy" id="1802319"/>
    <lineage>
        <taxon>Bacteria</taxon>
        <taxon>Candidatus Tayloriibacteriota</taxon>
    </lineage>
</organism>
<dbReference type="InterPro" id="IPR036366">
    <property type="entry name" value="PGBDSf"/>
</dbReference>
<evidence type="ECO:0000313" key="2">
    <source>
        <dbReference type="EMBL" id="OHA32512.1"/>
    </source>
</evidence>
<feature type="chain" id="PRO_5009583761" description="Peptidoglycan binding-like domain-containing protein" evidence="1">
    <location>
        <begin position="22"/>
        <end position="467"/>
    </location>
</feature>
<name>A0A1G2NB31_9BACT</name>
<sequence>MKKIFLSILCTALLVSGTGIASAQSISLSQLVELFISLGIIAPDKAVQARVAVQNAENNIPSAACYRFNGNLKVGDKNPDVLELHRALGRHADAPSSLTLTDEYTEITASYVVVFQEKYASEVLTQNGLRRGTGYVGPSTRAKLNALCGRTSVERPIVTDVINVAPPILPPTTLDTSSVSTQPSVSISSPNSGSFVAGSTITVNWNKAGQMPGDSRYYVYLKAKPDQLLNGTTPNIYYTLVDRSATLNSPSFTVTLPTDDASKSRTVITPGAYYIEVAWASTNGTPVVTATSGQIVITPSEKVSIFDTLGVNQNSQSLAVSVIGNRQKISLPQGTSNVAFIELMLDASQSGQDVTVSSATLFYYQGKPNNGKLSNCSIASQDGNIVSRYSEVLQTGMRLFTFSTPVVVRSGATHVIALSCDVPNDALGPYSWLAGNQAITSARSQYGTVFDPVVTPLPGRIVEAILR</sequence>